<dbReference type="PANTHER" id="PTHR11390">
    <property type="entry name" value="PROKARYOTIC DNA TOPOISOMERASE"/>
    <property type="match status" value="1"/>
</dbReference>
<name>X0VVF1_9ZZZZ</name>
<dbReference type="PROSITE" id="PS52039">
    <property type="entry name" value="TOPO_IA_2"/>
    <property type="match status" value="1"/>
</dbReference>
<dbReference type="Gene3D" id="3.40.50.140">
    <property type="match status" value="1"/>
</dbReference>
<evidence type="ECO:0000259" key="5">
    <source>
        <dbReference type="PROSITE" id="PS52039"/>
    </source>
</evidence>
<dbReference type="GO" id="GO:0003677">
    <property type="term" value="F:DNA binding"/>
    <property type="evidence" value="ECO:0007669"/>
    <property type="project" value="InterPro"/>
</dbReference>
<dbReference type="InterPro" id="IPR013497">
    <property type="entry name" value="Topo_IA_cen"/>
</dbReference>
<keyword evidence="2" id="KW-0862">Zinc</keyword>
<dbReference type="InterPro" id="IPR023405">
    <property type="entry name" value="Topo_IA_core_domain"/>
</dbReference>
<organism evidence="6">
    <name type="scientific">marine sediment metagenome</name>
    <dbReference type="NCBI Taxonomy" id="412755"/>
    <lineage>
        <taxon>unclassified sequences</taxon>
        <taxon>metagenomes</taxon>
        <taxon>ecological metagenomes</taxon>
    </lineage>
</organism>
<evidence type="ECO:0000256" key="1">
    <source>
        <dbReference type="ARBA" id="ARBA00022723"/>
    </source>
</evidence>
<dbReference type="Gene3D" id="1.10.460.10">
    <property type="entry name" value="Topoisomerase I, domain 2"/>
    <property type="match status" value="1"/>
</dbReference>
<dbReference type="SMART" id="SM00436">
    <property type="entry name" value="TOP1Bc"/>
    <property type="match status" value="1"/>
</dbReference>
<evidence type="ECO:0000256" key="3">
    <source>
        <dbReference type="ARBA" id="ARBA00023235"/>
    </source>
</evidence>
<dbReference type="GO" id="GO:0006310">
    <property type="term" value="P:DNA recombination"/>
    <property type="evidence" value="ECO:0007669"/>
    <property type="project" value="TreeGrafter"/>
</dbReference>
<dbReference type="PROSITE" id="PS50880">
    <property type="entry name" value="TOPRIM"/>
    <property type="match status" value="1"/>
</dbReference>
<dbReference type="InterPro" id="IPR006171">
    <property type="entry name" value="TOPRIM_dom"/>
</dbReference>
<feature type="domain" description="Topo IA-type catalytic" evidence="5">
    <location>
        <begin position="161"/>
        <end position="196"/>
    </location>
</feature>
<dbReference type="GO" id="GO:0046872">
    <property type="term" value="F:metal ion binding"/>
    <property type="evidence" value="ECO:0007669"/>
    <property type="project" value="UniProtKB-KW"/>
</dbReference>
<dbReference type="AlphaFoldDB" id="X0VVF1"/>
<dbReference type="SUPFAM" id="SSF56712">
    <property type="entry name" value="Prokaryotic type I DNA topoisomerase"/>
    <property type="match status" value="1"/>
</dbReference>
<evidence type="ECO:0000313" key="6">
    <source>
        <dbReference type="EMBL" id="GAG22399.1"/>
    </source>
</evidence>
<dbReference type="Pfam" id="PF01751">
    <property type="entry name" value="Toprim"/>
    <property type="match status" value="1"/>
</dbReference>
<dbReference type="InterPro" id="IPR000380">
    <property type="entry name" value="Topo_IA"/>
</dbReference>
<dbReference type="EMBL" id="BARS01037096">
    <property type="protein sequence ID" value="GAG22399.1"/>
    <property type="molecule type" value="Genomic_DNA"/>
</dbReference>
<keyword evidence="1" id="KW-0479">Metal-binding</keyword>
<dbReference type="InterPro" id="IPR003601">
    <property type="entry name" value="Topo_IA_2"/>
</dbReference>
<keyword evidence="3" id="KW-0413">Isomerase</keyword>
<dbReference type="InterPro" id="IPR013824">
    <property type="entry name" value="Topo_IA_cen_sub1"/>
</dbReference>
<dbReference type="GO" id="GO:0006281">
    <property type="term" value="P:DNA repair"/>
    <property type="evidence" value="ECO:0007669"/>
    <property type="project" value="TreeGrafter"/>
</dbReference>
<dbReference type="GO" id="GO:0003917">
    <property type="term" value="F:DNA topoisomerase type I (single strand cut, ATP-independent) activity"/>
    <property type="evidence" value="ECO:0007669"/>
    <property type="project" value="InterPro"/>
</dbReference>
<dbReference type="GO" id="GO:0006265">
    <property type="term" value="P:DNA topological change"/>
    <property type="evidence" value="ECO:0007669"/>
    <property type="project" value="InterPro"/>
</dbReference>
<protein>
    <submittedName>
        <fullName evidence="6">Uncharacterized protein</fullName>
    </submittedName>
</protein>
<sequence length="196" mass="22199">MTERILVICEKPTAARRIAEALDVDRAPESYRERGVPYFIARRGRKDLVVVSALGHLFTIAQDGGKWTYPVFGFKWVPAHEADKRYSKTRNFIEVIRKLSVGVDGYVSACDYDMEGSLIAYTILLHVCGEESLGKARRMMYSTLTDGDLIKAWEDMPETLDFPMIEAGRARHEVDWLFGINLTRALTLSVKNATGY</sequence>
<dbReference type="PANTHER" id="PTHR11390:SF26">
    <property type="entry name" value="DNA TOPOISOMERASE 1"/>
    <property type="match status" value="1"/>
</dbReference>
<comment type="caution">
    <text evidence="6">The sequence shown here is derived from an EMBL/GenBank/DDBJ whole genome shotgun (WGS) entry which is preliminary data.</text>
</comment>
<evidence type="ECO:0000259" key="4">
    <source>
        <dbReference type="PROSITE" id="PS50880"/>
    </source>
</evidence>
<reference evidence="6" key="1">
    <citation type="journal article" date="2014" name="Front. Microbiol.">
        <title>High frequency of phylogenetically diverse reductive dehalogenase-homologous genes in deep subseafloor sedimentary metagenomes.</title>
        <authorList>
            <person name="Kawai M."/>
            <person name="Futagami T."/>
            <person name="Toyoda A."/>
            <person name="Takaki Y."/>
            <person name="Nishi S."/>
            <person name="Hori S."/>
            <person name="Arai W."/>
            <person name="Tsubouchi T."/>
            <person name="Morono Y."/>
            <person name="Uchiyama I."/>
            <person name="Ito T."/>
            <person name="Fujiyama A."/>
            <person name="Inagaki F."/>
            <person name="Takami H."/>
        </authorList>
    </citation>
    <scope>NUCLEOTIDE SEQUENCE</scope>
    <source>
        <strain evidence="6">Expedition CK06-06</strain>
    </source>
</reference>
<dbReference type="CDD" id="cd01028">
    <property type="entry name" value="TOPRIM_TopoIA"/>
    <property type="match status" value="1"/>
</dbReference>
<dbReference type="SMART" id="SM00493">
    <property type="entry name" value="TOPRIM"/>
    <property type="match status" value="1"/>
</dbReference>
<accession>X0VVF1</accession>
<feature type="non-terminal residue" evidence="6">
    <location>
        <position position="196"/>
    </location>
</feature>
<gene>
    <name evidence="6" type="ORF">S01H1_56918</name>
</gene>
<evidence type="ECO:0000256" key="2">
    <source>
        <dbReference type="ARBA" id="ARBA00022833"/>
    </source>
</evidence>
<feature type="domain" description="Toprim" evidence="4">
    <location>
        <begin position="4"/>
        <end position="143"/>
    </location>
</feature>
<proteinExistence type="predicted"/>